<dbReference type="EMBL" id="JQAR01000009">
    <property type="protein sequence ID" value="KRN30081.1"/>
    <property type="molecule type" value="Genomic_DNA"/>
</dbReference>
<accession>A0A0R2FNI4</accession>
<reference evidence="2 3" key="1">
    <citation type="journal article" date="2015" name="Genome Announc.">
        <title>Expanding the biotechnology potential of lactobacilli through comparative genomics of 213 strains and associated genera.</title>
        <authorList>
            <person name="Sun Z."/>
            <person name="Harris H.M."/>
            <person name="McCann A."/>
            <person name="Guo C."/>
            <person name="Argimon S."/>
            <person name="Zhang W."/>
            <person name="Yang X."/>
            <person name="Jeffery I.B."/>
            <person name="Cooney J.C."/>
            <person name="Kagawa T.F."/>
            <person name="Liu W."/>
            <person name="Song Y."/>
            <person name="Salvetti E."/>
            <person name="Wrobel A."/>
            <person name="Rasinkangas P."/>
            <person name="Parkhill J."/>
            <person name="Rea M.C."/>
            <person name="O'Sullivan O."/>
            <person name="Ritari J."/>
            <person name="Douillard F.P."/>
            <person name="Paul Ross R."/>
            <person name="Yang R."/>
            <person name="Briner A.E."/>
            <person name="Felis G.E."/>
            <person name="de Vos W.M."/>
            <person name="Barrangou R."/>
            <person name="Klaenhammer T.R."/>
            <person name="Caufield P.W."/>
            <person name="Cui Y."/>
            <person name="Zhang H."/>
            <person name="O'Toole P.W."/>
        </authorList>
    </citation>
    <scope>NUCLEOTIDE SEQUENCE [LARGE SCALE GENOMIC DNA]</scope>
    <source>
        <strain evidence="2 3">ATCC 27304</strain>
    </source>
</reference>
<dbReference type="Gene3D" id="3.20.20.70">
    <property type="entry name" value="Aldolase class I"/>
    <property type="match status" value="1"/>
</dbReference>
<evidence type="ECO:0000256" key="1">
    <source>
        <dbReference type="ARBA" id="ARBA00023270"/>
    </source>
</evidence>
<dbReference type="OrthoDB" id="9807051at2"/>
<evidence type="ECO:0000313" key="2">
    <source>
        <dbReference type="EMBL" id="KRN30081.1"/>
    </source>
</evidence>
<dbReference type="SUPFAM" id="SSF51569">
    <property type="entry name" value="Aldolase"/>
    <property type="match status" value="1"/>
</dbReference>
<protein>
    <submittedName>
        <fullName evidence="2">Translaldolase</fullName>
    </submittedName>
</protein>
<dbReference type="AlphaFoldDB" id="A0A0R2FNI4"/>
<dbReference type="PANTHER" id="PTHR10683">
    <property type="entry name" value="TRANSALDOLASE"/>
    <property type="match status" value="1"/>
</dbReference>
<gene>
    <name evidence="2" type="ORF">IV36_GL002333</name>
</gene>
<dbReference type="Pfam" id="PF00923">
    <property type="entry name" value="TAL_FSA"/>
    <property type="match status" value="1"/>
</dbReference>
<sequence length="240" mass="26167">MVNDKLNFKIEVYSDGADIKDMRDVAENDFITGFTTNPSLMKQAGVKNYLTFAKEVVKEFPDYSISFEVFSNDHDTMLKEAELLHALGENVYVKIPSITTEGKSTAPIIKYLSEKGVSINVTAIATIDQVKTAVASFSAGTENIVSIFVGRLADTGADPTEFVKESVAITKDHPEAQLLWASTREVLNIFQAQELGVDIITVPPTIIKKLSSVGKSAEKVSLDTVLGFEKDIKASGLKIL</sequence>
<dbReference type="PATRIC" id="fig|1618.3.peg.2397"/>
<dbReference type="STRING" id="1618.IV36_GL002333"/>
<dbReference type="InterPro" id="IPR001585">
    <property type="entry name" value="TAL/FSA"/>
</dbReference>
<name>A0A0R2FNI4_9LACO</name>
<dbReference type="InterPro" id="IPR013785">
    <property type="entry name" value="Aldolase_TIM"/>
</dbReference>
<dbReference type="PANTHER" id="PTHR10683:SF40">
    <property type="entry name" value="FRUCTOSE-6-PHOSPHATE ALDOLASE 1-RELATED"/>
    <property type="match status" value="1"/>
</dbReference>
<keyword evidence="1" id="KW-0704">Schiff base</keyword>
<dbReference type="InterPro" id="IPR011861">
    <property type="entry name" value="Transald_staph-type"/>
</dbReference>
<proteinExistence type="predicted"/>
<dbReference type="GO" id="GO:0005975">
    <property type="term" value="P:carbohydrate metabolic process"/>
    <property type="evidence" value="ECO:0007669"/>
    <property type="project" value="InterPro"/>
</dbReference>
<dbReference type="NCBIfam" id="TIGR02134">
    <property type="entry name" value="transald_staph"/>
    <property type="match status" value="1"/>
</dbReference>
<comment type="caution">
    <text evidence="2">The sequence shown here is derived from an EMBL/GenBank/DDBJ whole genome shotgun (WGS) entry which is preliminary data.</text>
</comment>
<evidence type="ECO:0000313" key="3">
    <source>
        <dbReference type="Proteomes" id="UP000051727"/>
    </source>
</evidence>
<dbReference type="Proteomes" id="UP000051727">
    <property type="component" value="Unassembled WGS sequence"/>
</dbReference>
<dbReference type="RefSeq" id="WP_056991199.1">
    <property type="nucleotide sequence ID" value="NZ_JATAAJ010000001.1"/>
</dbReference>
<organism evidence="2 3">
    <name type="scientific">Liquorilactobacillus mali</name>
    <dbReference type="NCBI Taxonomy" id="1618"/>
    <lineage>
        <taxon>Bacteria</taxon>
        <taxon>Bacillati</taxon>
        <taxon>Bacillota</taxon>
        <taxon>Bacilli</taxon>
        <taxon>Lactobacillales</taxon>
        <taxon>Lactobacillaceae</taxon>
        <taxon>Liquorilactobacillus</taxon>
    </lineage>
</organism>